<dbReference type="EMBL" id="BAAAOR010000040">
    <property type="protein sequence ID" value="GAA1544351.1"/>
    <property type="molecule type" value="Genomic_DNA"/>
</dbReference>
<name>A0ABN2BPV6_9ACTN</name>
<organism evidence="1 2">
    <name type="scientific">Nocardioides humi</name>
    <dbReference type="NCBI Taxonomy" id="449461"/>
    <lineage>
        <taxon>Bacteria</taxon>
        <taxon>Bacillati</taxon>
        <taxon>Actinomycetota</taxon>
        <taxon>Actinomycetes</taxon>
        <taxon>Propionibacteriales</taxon>
        <taxon>Nocardioidaceae</taxon>
        <taxon>Nocardioides</taxon>
    </lineage>
</organism>
<accession>A0ABN2BPV6</accession>
<dbReference type="Proteomes" id="UP001500842">
    <property type="component" value="Unassembled WGS sequence"/>
</dbReference>
<keyword evidence="2" id="KW-1185">Reference proteome</keyword>
<comment type="caution">
    <text evidence="1">The sequence shown here is derived from an EMBL/GenBank/DDBJ whole genome shotgun (WGS) entry which is preliminary data.</text>
</comment>
<reference evidence="1 2" key="1">
    <citation type="journal article" date="2019" name="Int. J. Syst. Evol. Microbiol.">
        <title>The Global Catalogue of Microorganisms (GCM) 10K type strain sequencing project: providing services to taxonomists for standard genome sequencing and annotation.</title>
        <authorList>
            <consortium name="The Broad Institute Genomics Platform"/>
            <consortium name="The Broad Institute Genome Sequencing Center for Infectious Disease"/>
            <person name="Wu L."/>
            <person name="Ma J."/>
        </authorList>
    </citation>
    <scope>NUCLEOTIDE SEQUENCE [LARGE SCALE GENOMIC DNA]</scope>
    <source>
        <strain evidence="1 2">JCM 14942</strain>
    </source>
</reference>
<evidence type="ECO:0000313" key="2">
    <source>
        <dbReference type="Proteomes" id="UP001500842"/>
    </source>
</evidence>
<sequence>MQNPESPPRMLLAGGVRHVWACPPGLRGYAAGLVLDWKQSGEDWWSLVTSVPSEQLAAETQWLPSRSLIARPGNPPLFGAPYQGVVCPRCGHVLVPPKE</sequence>
<protein>
    <submittedName>
        <fullName evidence="1">Uncharacterized protein</fullName>
    </submittedName>
</protein>
<gene>
    <name evidence="1" type="ORF">GCM10009788_53540</name>
</gene>
<proteinExistence type="predicted"/>
<evidence type="ECO:0000313" key="1">
    <source>
        <dbReference type="EMBL" id="GAA1544351.1"/>
    </source>
</evidence>